<dbReference type="InterPro" id="IPR000719">
    <property type="entry name" value="Prot_kinase_dom"/>
</dbReference>
<dbReference type="InterPro" id="IPR032675">
    <property type="entry name" value="LRR_dom_sf"/>
</dbReference>
<dbReference type="SUPFAM" id="SSF52058">
    <property type="entry name" value="L domain-like"/>
    <property type="match status" value="1"/>
</dbReference>
<evidence type="ECO:0000313" key="10">
    <source>
        <dbReference type="Proteomes" id="UP001652623"/>
    </source>
</evidence>
<evidence type="ECO:0000256" key="7">
    <source>
        <dbReference type="SAM" id="MobiDB-lite"/>
    </source>
</evidence>
<dbReference type="InterPro" id="IPR013210">
    <property type="entry name" value="LRR_N_plant-typ"/>
</dbReference>
<dbReference type="PROSITE" id="PS50011">
    <property type="entry name" value="PROTEIN_KINASE_DOM"/>
    <property type="match status" value="1"/>
</dbReference>
<dbReference type="Proteomes" id="UP001652623">
    <property type="component" value="Chromosome 5"/>
</dbReference>
<dbReference type="Gene3D" id="3.80.10.10">
    <property type="entry name" value="Ribonuclease Inhibitor"/>
    <property type="match status" value="2"/>
</dbReference>
<feature type="transmembrane region" description="Helical" evidence="8">
    <location>
        <begin position="12"/>
        <end position="30"/>
    </location>
</feature>
<keyword evidence="6 8" id="KW-0472">Membrane</keyword>
<gene>
    <name evidence="11" type="primary">LOC107429917</name>
</gene>
<evidence type="ECO:0000256" key="8">
    <source>
        <dbReference type="SAM" id="Phobius"/>
    </source>
</evidence>
<dbReference type="Gene3D" id="1.10.510.10">
    <property type="entry name" value="Transferase(Phosphotransferase) domain 1"/>
    <property type="match status" value="1"/>
</dbReference>
<dbReference type="PANTHER" id="PTHR48007">
    <property type="entry name" value="LEUCINE-RICH REPEAT RECEPTOR-LIKE PROTEIN KINASE PXC1"/>
    <property type="match status" value="1"/>
</dbReference>
<name>A0ABM4A977_ZIZJJ</name>
<dbReference type="PANTHER" id="PTHR48007:SF67">
    <property type="entry name" value="POLLEN RECEPTOR-LIKE KINASE 1"/>
    <property type="match status" value="1"/>
</dbReference>
<evidence type="ECO:0000256" key="1">
    <source>
        <dbReference type="ARBA" id="ARBA00004370"/>
    </source>
</evidence>
<keyword evidence="4" id="KW-0677">Repeat</keyword>
<feature type="region of interest" description="Disordered" evidence="7">
    <location>
        <begin position="271"/>
        <end position="301"/>
    </location>
</feature>
<feature type="compositionally biased region" description="Polar residues" evidence="7">
    <location>
        <begin position="271"/>
        <end position="281"/>
    </location>
</feature>
<evidence type="ECO:0000259" key="9">
    <source>
        <dbReference type="PROSITE" id="PS50011"/>
    </source>
</evidence>
<keyword evidence="10" id="KW-1185">Reference proteome</keyword>
<keyword evidence="2" id="KW-0433">Leucine-rich repeat</keyword>
<reference evidence="11" key="1">
    <citation type="submission" date="2025-08" db="UniProtKB">
        <authorList>
            <consortium name="RefSeq"/>
        </authorList>
    </citation>
    <scope>IDENTIFICATION</scope>
    <source>
        <tissue evidence="11">Seedling</tissue>
    </source>
</reference>
<evidence type="ECO:0000256" key="3">
    <source>
        <dbReference type="ARBA" id="ARBA00022692"/>
    </source>
</evidence>
<dbReference type="Pfam" id="PF13855">
    <property type="entry name" value="LRR_8"/>
    <property type="match status" value="1"/>
</dbReference>
<dbReference type="GeneID" id="107429917"/>
<feature type="transmembrane region" description="Helical" evidence="8">
    <location>
        <begin position="242"/>
        <end position="263"/>
    </location>
</feature>
<protein>
    <submittedName>
        <fullName evidence="11">Probable LRR receptor-like serine/threonine-protein kinase At4g31250</fullName>
    </submittedName>
</protein>
<dbReference type="InterPro" id="IPR046959">
    <property type="entry name" value="PRK1-6/SRF4-like"/>
</dbReference>
<dbReference type="InterPro" id="IPR011009">
    <property type="entry name" value="Kinase-like_dom_sf"/>
</dbReference>
<evidence type="ECO:0000256" key="2">
    <source>
        <dbReference type="ARBA" id="ARBA00022614"/>
    </source>
</evidence>
<evidence type="ECO:0000256" key="6">
    <source>
        <dbReference type="ARBA" id="ARBA00023136"/>
    </source>
</evidence>
<organism evidence="10 11">
    <name type="scientific">Ziziphus jujuba</name>
    <name type="common">Chinese jujube</name>
    <name type="synonym">Ziziphus sativa</name>
    <dbReference type="NCBI Taxonomy" id="326968"/>
    <lineage>
        <taxon>Eukaryota</taxon>
        <taxon>Viridiplantae</taxon>
        <taxon>Streptophyta</taxon>
        <taxon>Embryophyta</taxon>
        <taxon>Tracheophyta</taxon>
        <taxon>Spermatophyta</taxon>
        <taxon>Magnoliopsida</taxon>
        <taxon>eudicotyledons</taxon>
        <taxon>Gunneridae</taxon>
        <taxon>Pentapetalae</taxon>
        <taxon>rosids</taxon>
        <taxon>fabids</taxon>
        <taxon>Rosales</taxon>
        <taxon>Rhamnaceae</taxon>
        <taxon>Paliureae</taxon>
        <taxon>Ziziphus</taxon>
    </lineage>
</organism>
<feature type="domain" description="Protein kinase" evidence="9">
    <location>
        <begin position="330"/>
        <end position="639"/>
    </location>
</feature>
<dbReference type="SUPFAM" id="SSF56112">
    <property type="entry name" value="Protein kinase-like (PK-like)"/>
    <property type="match status" value="1"/>
</dbReference>
<dbReference type="InterPro" id="IPR001611">
    <property type="entry name" value="Leu-rich_rpt"/>
</dbReference>
<dbReference type="Gene3D" id="3.30.200.20">
    <property type="entry name" value="Phosphorylase Kinase, domain 1"/>
    <property type="match status" value="1"/>
</dbReference>
<evidence type="ECO:0000313" key="11">
    <source>
        <dbReference type="RefSeq" id="XP_060673281.1"/>
    </source>
</evidence>
<comment type="subcellular location">
    <subcellularLocation>
        <location evidence="1">Membrane</location>
    </subcellularLocation>
</comment>
<dbReference type="Pfam" id="PF08263">
    <property type="entry name" value="LRRNT_2"/>
    <property type="match status" value="1"/>
</dbReference>
<sequence>MASHDKPIHVHHWLLIVHVMVSAMAVSISADTDADVLLQFTKHLQSSGNAFDNWNTSNPLCSWSGVICLNGSFHGLKLENKGLTGIIDIETLTKLSVLRSFSVMNNSFRGPIPEVKKLRGLRSLFLSHNEFAGELRDDVFKGMKYLKKVHLARNGFKGKVPKSLAGLSRIMELDLSDNQFEGKIPKFRVTNDWKVMNVSYNRFEGRIPASLSNADPSAFAGNIYLCGKPLGPCKSSSNKRTIIIAVIVSVAAILAIIVIFLFLRTRKSPTSKSKLSDQTKPTKAFGTNGKEDRPSVSSDDYVKYNRGTENGTLHLVKHDREKFELDELLRASAEVLGSGSFGSSYKAVLLGGPAMVVKRFRHMNNVGKDEFQKHMERLGKLSHPNLHPLIAFYYRKEEKLLVSDFVENGSLASHLHGKRAPGQAGLDWPTRLNIIKGVARGLAYLYKEFPNQTLPHGHLKSSNILLDHNFNPIITEYGLVPVINKDHAQQFMAVYKSPEFSQYDKITSKSDVWSLGILILELLTGKFPANYLKAGKRENSDLATWVNSVVREEWTGEVFDKDMKGTKNGEGEMLKLLKIGLCCCEASVERRWVWKAAVEKIEELKERESEEDYSSYASDWDVYSSRVMTEDEFSFSIVG</sequence>
<proteinExistence type="predicted"/>
<keyword evidence="3 8" id="KW-0812">Transmembrane</keyword>
<dbReference type="RefSeq" id="XP_060673281.1">
    <property type="nucleotide sequence ID" value="XM_060817298.1"/>
</dbReference>
<keyword evidence="5 8" id="KW-1133">Transmembrane helix</keyword>
<dbReference type="Pfam" id="PF00069">
    <property type="entry name" value="Pkinase"/>
    <property type="match status" value="1"/>
</dbReference>
<evidence type="ECO:0000256" key="5">
    <source>
        <dbReference type="ARBA" id="ARBA00022989"/>
    </source>
</evidence>
<evidence type="ECO:0000256" key="4">
    <source>
        <dbReference type="ARBA" id="ARBA00022737"/>
    </source>
</evidence>
<accession>A0ABM4A977</accession>